<dbReference type="Gene3D" id="1.10.10.10">
    <property type="entry name" value="Winged helix-like DNA-binding domain superfamily/Winged helix DNA-binding domain"/>
    <property type="match status" value="1"/>
</dbReference>
<evidence type="ECO:0000256" key="3">
    <source>
        <dbReference type="ARBA" id="ARBA00023163"/>
    </source>
</evidence>
<dbReference type="GO" id="GO:0003677">
    <property type="term" value="F:DNA binding"/>
    <property type="evidence" value="ECO:0007669"/>
    <property type="project" value="UniProtKB-KW"/>
</dbReference>
<dbReference type="SUPFAM" id="SSF46785">
    <property type="entry name" value="Winged helix' DNA-binding domain"/>
    <property type="match status" value="1"/>
</dbReference>
<protein>
    <submittedName>
        <fullName evidence="5">Transcriptional regulator</fullName>
    </submittedName>
</protein>
<proteinExistence type="predicted"/>
<name>A0A371BI52_9SPHN</name>
<gene>
    <name evidence="5" type="ORF">DXH95_07785</name>
</gene>
<organism evidence="5 6">
    <name type="scientific">Sphingorhabdus pulchriflava</name>
    <dbReference type="NCBI Taxonomy" id="2292257"/>
    <lineage>
        <taxon>Bacteria</taxon>
        <taxon>Pseudomonadati</taxon>
        <taxon>Pseudomonadota</taxon>
        <taxon>Alphaproteobacteria</taxon>
        <taxon>Sphingomonadales</taxon>
        <taxon>Sphingomonadaceae</taxon>
        <taxon>Sphingorhabdus</taxon>
    </lineage>
</organism>
<dbReference type="Pfam" id="PF01638">
    <property type="entry name" value="HxlR"/>
    <property type="match status" value="1"/>
</dbReference>
<dbReference type="InterPro" id="IPR036388">
    <property type="entry name" value="WH-like_DNA-bd_sf"/>
</dbReference>
<dbReference type="OrthoDB" id="9800350at2"/>
<dbReference type="Proteomes" id="UP000263833">
    <property type="component" value="Unassembled WGS sequence"/>
</dbReference>
<dbReference type="InterPro" id="IPR036390">
    <property type="entry name" value="WH_DNA-bd_sf"/>
</dbReference>
<keyword evidence="2" id="KW-0238">DNA-binding</keyword>
<dbReference type="AlphaFoldDB" id="A0A371BI52"/>
<dbReference type="PROSITE" id="PS51118">
    <property type="entry name" value="HTH_HXLR"/>
    <property type="match status" value="1"/>
</dbReference>
<evidence type="ECO:0000313" key="6">
    <source>
        <dbReference type="Proteomes" id="UP000263833"/>
    </source>
</evidence>
<dbReference type="PANTHER" id="PTHR33204">
    <property type="entry name" value="TRANSCRIPTIONAL REGULATOR, MARR FAMILY"/>
    <property type="match status" value="1"/>
</dbReference>
<accession>A0A371BI52</accession>
<evidence type="ECO:0000313" key="5">
    <source>
        <dbReference type="EMBL" id="RDV07256.1"/>
    </source>
</evidence>
<sequence length="120" mass="13348">MALKMRKNRSEEMEPLCPLGECMQLIGGLWTPNIIWHLSGGARRFSELKRDIPEISAKMLTTRLREMETAGVVARSVVPTSPPSVEYQLTDLGEELMPAIKSIVSVGKRLKIRNGLAVES</sequence>
<feature type="domain" description="HTH hxlR-type" evidence="4">
    <location>
        <begin position="17"/>
        <end position="115"/>
    </location>
</feature>
<keyword evidence="1" id="KW-0805">Transcription regulation</keyword>
<dbReference type="RefSeq" id="WP_115548801.1">
    <property type="nucleotide sequence ID" value="NZ_QRGP01000001.1"/>
</dbReference>
<evidence type="ECO:0000256" key="2">
    <source>
        <dbReference type="ARBA" id="ARBA00023125"/>
    </source>
</evidence>
<keyword evidence="6" id="KW-1185">Reference proteome</keyword>
<keyword evidence="3" id="KW-0804">Transcription</keyword>
<dbReference type="InterPro" id="IPR002577">
    <property type="entry name" value="HTH_HxlR"/>
</dbReference>
<reference evidence="6" key="1">
    <citation type="submission" date="2018-08" db="EMBL/GenBank/DDBJ databases">
        <authorList>
            <person name="Kim S.-J."/>
            <person name="Jung G.-Y."/>
        </authorList>
    </citation>
    <scope>NUCLEOTIDE SEQUENCE [LARGE SCALE GENOMIC DNA]</scope>
    <source>
        <strain evidence="6">GY_G</strain>
    </source>
</reference>
<comment type="caution">
    <text evidence="5">The sequence shown here is derived from an EMBL/GenBank/DDBJ whole genome shotgun (WGS) entry which is preliminary data.</text>
</comment>
<evidence type="ECO:0000256" key="1">
    <source>
        <dbReference type="ARBA" id="ARBA00023015"/>
    </source>
</evidence>
<evidence type="ECO:0000259" key="4">
    <source>
        <dbReference type="PROSITE" id="PS51118"/>
    </source>
</evidence>
<dbReference type="EMBL" id="QRGP01000001">
    <property type="protein sequence ID" value="RDV07256.1"/>
    <property type="molecule type" value="Genomic_DNA"/>
</dbReference>